<dbReference type="Gene3D" id="3.40.50.720">
    <property type="entry name" value="NAD(P)-binding Rossmann-like Domain"/>
    <property type="match status" value="1"/>
</dbReference>
<dbReference type="InterPro" id="IPR036291">
    <property type="entry name" value="NAD(P)-bd_dom_sf"/>
</dbReference>
<comment type="similarity">
    <text evidence="2">Belongs to the Gfo/Idh/MocA family. Glycosyl hydrolase 109 subfamily.</text>
</comment>
<dbReference type="AlphaFoldDB" id="A0A940DR06"/>
<dbReference type="InterPro" id="IPR049303">
    <property type="entry name" value="Glyco_hydro_109_C"/>
</dbReference>
<sequence>MKRFTGILLALSAALAVVCGCQDRNGGIIRTEVPERPAGQEDMLGFAAPALETVRIGFVGLGMRGPGAVERMSQIEGTDIVALCDVETENVEKCQGILKRLGRHEAAAYSGDEQVWKQLCERDDIDLVYIATNWQSHVMIAKYAMEHGKHVAIEVPAAMNLEQIWDLINTSERTRKHCMQLENCVYDFFELTTLNMAQHGLFGEILHGEGAYIHNLEEFWDEYWHDWRLAYNRDHRGDVYPTHGLGPVCQAMDIHRGDRLRTLVSMDTKSVNGREYYETHRGEAAPDFQNGDHTMTMIRTEKGKTIMIQHDVVNPRPYNRLYQLTGTKGFANKYPIEGYMVDKSKVGDLYTGGEDVKSGKVDIENLSAHSFVPEDVKAALMEKYKHPIQKELENTAKKVGGHGGMDYIMDYRLIYCLRNGLPLDMDVYDLAEWCCLTELTAISIENGNAPVEVPDFTRGGWNKIQGYRHAFAE</sequence>
<dbReference type="Pfam" id="PF01408">
    <property type="entry name" value="GFO_IDH_MocA"/>
    <property type="match status" value="1"/>
</dbReference>
<dbReference type="Gene3D" id="3.30.360.10">
    <property type="entry name" value="Dihydrodipicolinate Reductase, domain 2"/>
    <property type="match status" value="1"/>
</dbReference>
<comment type="caution">
    <text evidence="9">The sequence shown here is derived from an EMBL/GenBank/DDBJ whole genome shotgun (WGS) entry which is preliminary data.</text>
</comment>
<proteinExistence type="inferred from homology"/>
<evidence type="ECO:0000256" key="4">
    <source>
        <dbReference type="ARBA" id="ARBA00023027"/>
    </source>
</evidence>
<keyword evidence="3" id="KW-0378">Hydrolase</keyword>
<feature type="domain" description="Glycosyl hydrolase 109 C-terminal" evidence="8">
    <location>
        <begin position="191"/>
        <end position="337"/>
    </location>
</feature>
<evidence type="ECO:0000256" key="5">
    <source>
        <dbReference type="ARBA" id="ARBA00023295"/>
    </source>
</evidence>
<accession>A0A940DR06</accession>
<feature type="signal peptide" evidence="6">
    <location>
        <begin position="1"/>
        <end position="16"/>
    </location>
</feature>
<evidence type="ECO:0000256" key="2">
    <source>
        <dbReference type="ARBA" id="ARBA00009329"/>
    </source>
</evidence>
<dbReference type="PANTHER" id="PTHR43818:SF1">
    <property type="entry name" value="GLYCOSYL HYDROLASE FAMILY 109 PROTEIN"/>
    <property type="match status" value="1"/>
</dbReference>
<dbReference type="SUPFAM" id="SSF55347">
    <property type="entry name" value="Glyceraldehyde-3-phosphate dehydrogenase-like, C-terminal domain"/>
    <property type="match status" value="1"/>
</dbReference>
<evidence type="ECO:0000313" key="9">
    <source>
        <dbReference type="EMBL" id="MBO8483122.1"/>
    </source>
</evidence>
<reference evidence="9" key="1">
    <citation type="submission" date="2020-10" db="EMBL/GenBank/DDBJ databases">
        <authorList>
            <person name="Gilroy R."/>
        </authorList>
    </citation>
    <scope>NUCLEOTIDE SEQUENCE</scope>
    <source>
        <strain evidence="9">G3-8215</strain>
    </source>
</reference>
<feature type="domain" description="Gfo/Idh/MocA-like oxidoreductase N-terminal" evidence="7">
    <location>
        <begin position="54"/>
        <end position="179"/>
    </location>
</feature>
<evidence type="ECO:0000256" key="3">
    <source>
        <dbReference type="ARBA" id="ARBA00022801"/>
    </source>
</evidence>
<keyword evidence="6" id="KW-0732">Signal</keyword>
<evidence type="ECO:0000256" key="1">
    <source>
        <dbReference type="ARBA" id="ARBA00001911"/>
    </source>
</evidence>
<dbReference type="Pfam" id="PF21252">
    <property type="entry name" value="Glyco_hydro_109_C"/>
    <property type="match status" value="1"/>
</dbReference>
<dbReference type="GO" id="GO:0000166">
    <property type="term" value="F:nucleotide binding"/>
    <property type="evidence" value="ECO:0007669"/>
    <property type="project" value="InterPro"/>
</dbReference>
<keyword evidence="5" id="KW-0326">Glycosidase</keyword>
<dbReference type="PANTHER" id="PTHR43818">
    <property type="entry name" value="BCDNA.GH03377"/>
    <property type="match status" value="1"/>
</dbReference>
<organism evidence="9 10">
    <name type="scientific">Candidatus Cryptobacteroides avicola</name>
    <dbReference type="NCBI Taxonomy" id="2840757"/>
    <lineage>
        <taxon>Bacteria</taxon>
        <taxon>Pseudomonadati</taxon>
        <taxon>Bacteroidota</taxon>
        <taxon>Bacteroidia</taxon>
        <taxon>Bacteroidales</taxon>
        <taxon>Candidatus Cryptobacteroides</taxon>
    </lineage>
</organism>
<dbReference type="PROSITE" id="PS51257">
    <property type="entry name" value="PROKAR_LIPOPROTEIN"/>
    <property type="match status" value="1"/>
</dbReference>
<dbReference type="SUPFAM" id="SSF51735">
    <property type="entry name" value="NAD(P)-binding Rossmann-fold domains"/>
    <property type="match status" value="1"/>
</dbReference>
<evidence type="ECO:0000313" key="10">
    <source>
        <dbReference type="Proteomes" id="UP000725002"/>
    </source>
</evidence>
<evidence type="ECO:0000259" key="8">
    <source>
        <dbReference type="Pfam" id="PF21252"/>
    </source>
</evidence>
<reference evidence="9" key="2">
    <citation type="journal article" date="2021" name="PeerJ">
        <title>Extensive microbial diversity within the chicken gut microbiome revealed by metagenomics and culture.</title>
        <authorList>
            <person name="Gilroy R."/>
            <person name="Ravi A."/>
            <person name="Getino M."/>
            <person name="Pursley I."/>
            <person name="Horton D.L."/>
            <person name="Alikhan N.F."/>
            <person name="Baker D."/>
            <person name="Gharbi K."/>
            <person name="Hall N."/>
            <person name="Watson M."/>
            <person name="Adriaenssens E.M."/>
            <person name="Foster-Nyarko E."/>
            <person name="Jarju S."/>
            <person name="Secka A."/>
            <person name="Antonio M."/>
            <person name="Oren A."/>
            <person name="Chaudhuri R.R."/>
            <person name="La Ragione R."/>
            <person name="Hildebrand F."/>
            <person name="Pallen M.J."/>
        </authorList>
    </citation>
    <scope>NUCLEOTIDE SEQUENCE</scope>
    <source>
        <strain evidence="9">G3-8215</strain>
    </source>
</reference>
<dbReference type="InterPro" id="IPR000683">
    <property type="entry name" value="Gfo/Idh/MocA-like_OxRdtase_N"/>
</dbReference>
<evidence type="ECO:0000259" key="7">
    <source>
        <dbReference type="Pfam" id="PF01408"/>
    </source>
</evidence>
<name>A0A940DR06_9BACT</name>
<evidence type="ECO:0000256" key="6">
    <source>
        <dbReference type="SAM" id="SignalP"/>
    </source>
</evidence>
<feature type="chain" id="PRO_5037253089" evidence="6">
    <location>
        <begin position="17"/>
        <end position="473"/>
    </location>
</feature>
<comment type="cofactor">
    <cofactor evidence="1">
        <name>NAD(+)</name>
        <dbReference type="ChEBI" id="CHEBI:57540"/>
    </cofactor>
</comment>
<gene>
    <name evidence="9" type="ORF">IAB75_03265</name>
</gene>
<protein>
    <submittedName>
        <fullName evidence="9">Gfo/Idh/MocA family oxidoreductase</fullName>
    </submittedName>
</protein>
<dbReference type="EMBL" id="JADILV010000021">
    <property type="protein sequence ID" value="MBO8483122.1"/>
    <property type="molecule type" value="Genomic_DNA"/>
</dbReference>
<dbReference type="GO" id="GO:0016798">
    <property type="term" value="F:hydrolase activity, acting on glycosyl bonds"/>
    <property type="evidence" value="ECO:0007669"/>
    <property type="project" value="UniProtKB-KW"/>
</dbReference>
<dbReference type="Proteomes" id="UP000725002">
    <property type="component" value="Unassembled WGS sequence"/>
</dbReference>
<keyword evidence="4" id="KW-0520">NAD</keyword>
<dbReference type="InterPro" id="IPR050463">
    <property type="entry name" value="Gfo/Idh/MocA_oxidrdct_glycsds"/>
</dbReference>